<feature type="transmembrane region" description="Helical" evidence="1">
    <location>
        <begin position="76"/>
        <end position="98"/>
    </location>
</feature>
<keyword evidence="5" id="KW-1185">Reference proteome</keyword>
<feature type="transmembrane region" description="Helical" evidence="1">
    <location>
        <begin position="104"/>
        <end position="123"/>
    </location>
</feature>
<evidence type="ECO:0000256" key="1">
    <source>
        <dbReference type="SAM" id="Phobius"/>
    </source>
</evidence>
<proteinExistence type="predicted"/>
<keyword evidence="1" id="KW-0812">Transmembrane</keyword>
<protein>
    <submittedName>
        <fullName evidence="4">Inner membrane protein YqiJ</fullName>
    </submittedName>
</protein>
<name>A0A2U3N0Q5_9GAMM</name>
<feature type="domain" description="Inner membrane protein YqiJ OB-fold" evidence="2">
    <location>
        <begin position="147"/>
        <end position="208"/>
    </location>
</feature>
<feature type="domain" description="Inner membrane protein YqiJ N-terminal" evidence="3">
    <location>
        <begin position="10"/>
        <end position="124"/>
    </location>
</feature>
<evidence type="ECO:0000259" key="2">
    <source>
        <dbReference type="Pfam" id="PF07290"/>
    </source>
</evidence>
<evidence type="ECO:0000313" key="4">
    <source>
        <dbReference type="EMBL" id="SPL71266.1"/>
    </source>
</evidence>
<keyword evidence="1" id="KW-0472">Membrane</keyword>
<dbReference type="Pfam" id="PF21001">
    <property type="entry name" value="YqiJ_N"/>
    <property type="match status" value="1"/>
</dbReference>
<organism evidence="4 5">
    <name type="scientific">Acinetobacter stercoris</name>
    <dbReference type="NCBI Taxonomy" id="2126983"/>
    <lineage>
        <taxon>Bacteria</taxon>
        <taxon>Pseudomonadati</taxon>
        <taxon>Pseudomonadota</taxon>
        <taxon>Gammaproteobacteria</taxon>
        <taxon>Moraxellales</taxon>
        <taxon>Moraxellaceae</taxon>
        <taxon>Acinetobacter</taxon>
    </lineage>
</organism>
<dbReference type="InterPro" id="IPR048376">
    <property type="entry name" value="YqiJ_N"/>
</dbReference>
<accession>A0A2U3N0Q5</accession>
<dbReference type="InterPro" id="IPR010840">
    <property type="entry name" value="YqiJ_OB"/>
</dbReference>
<dbReference type="Pfam" id="PF07290">
    <property type="entry name" value="YqiJ_OB"/>
    <property type="match status" value="1"/>
</dbReference>
<dbReference type="EMBL" id="OOGT01000121">
    <property type="protein sequence ID" value="SPL71266.1"/>
    <property type="molecule type" value="Genomic_DNA"/>
</dbReference>
<dbReference type="InParanoid" id="A0A2U3N0Q5"/>
<sequence>MWELITHPSNLIFSISICLVFLLGIVECLLLIAGSSSQGILEQFVPDHAHPDFEVNPDHGLVIRLLDWLYIGRIPILVWLIIFLTVYGLFGLISQMLIAKLTTGFLPIWIIAPGCLVLCMPLVRFSSAIISKIIPKDETTAIHAQDLIGRKAIIILGEAKPNSPAEAKVQDQFGQIHYILVEPELDIIFKQGQEVLLTQKTTLGFQAIEV</sequence>
<evidence type="ECO:0000259" key="3">
    <source>
        <dbReference type="Pfam" id="PF21001"/>
    </source>
</evidence>
<feature type="transmembrane region" description="Helical" evidence="1">
    <location>
        <begin position="12"/>
        <end position="33"/>
    </location>
</feature>
<keyword evidence="1" id="KW-1133">Transmembrane helix</keyword>
<dbReference type="Proteomes" id="UP000245974">
    <property type="component" value="Unassembled WGS sequence"/>
</dbReference>
<gene>
    <name evidence="4" type="primary">yqiJ_2</name>
    <name evidence="4" type="ORF">KPC_2444</name>
</gene>
<dbReference type="AlphaFoldDB" id="A0A2U3N0Q5"/>
<reference evidence="5" key="1">
    <citation type="submission" date="2018-03" db="EMBL/GenBank/DDBJ databases">
        <authorList>
            <person name="Blom J."/>
        </authorList>
    </citation>
    <scope>NUCLEOTIDE SEQUENCE [LARGE SCALE GENOMIC DNA]</scope>
    <source>
        <strain evidence="5">KPC-SM-21</strain>
    </source>
</reference>
<evidence type="ECO:0000313" key="5">
    <source>
        <dbReference type="Proteomes" id="UP000245974"/>
    </source>
</evidence>
<dbReference type="FunCoup" id="A0A2U3N0Q5">
    <property type="interactions" value="2"/>
</dbReference>
<dbReference type="OrthoDB" id="7207054at2"/>